<dbReference type="Proteomes" id="UP000320679">
    <property type="component" value="Unassembled WGS sequence"/>
</dbReference>
<keyword evidence="3 5" id="KW-0687">Ribonucleoprotein</keyword>
<gene>
    <name evidence="7" type="ORF">E3J59_06915</name>
</gene>
<dbReference type="GO" id="GO:0006412">
    <property type="term" value="P:translation"/>
    <property type="evidence" value="ECO:0007669"/>
    <property type="project" value="InterPro"/>
</dbReference>
<evidence type="ECO:0000256" key="3">
    <source>
        <dbReference type="ARBA" id="ARBA00023274"/>
    </source>
</evidence>
<dbReference type="GO" id="GO:0003735">
    <property type="term" value="F:structural constituent of ribosome"/>
    <property type="evidence" value="ECO:0007669"/>
    <property type="project" value="InterPro"/>
</dbReference>
<dbReference type="SUPFAM" id="SSF64263">
    <property type="entry name" value="Prokaryotic ribosomal protein L17"/>
    <property type="match status" value="1"/>
</dbReference>
<accession>A0A523ULF7</accession>
<dbReference type="PANTHER" id="PTHR14413">
    <property type="entry name" value="RIBOSOMAL PROTEIN L17"/>
    <property type="match status" value="1"/>
</dbReference>
<comment type="caution">
    <text evidence="7">The sequence shown here is derived from an EMBL/GenBank/DDBJ whole genome shotgun (WGS) entry which is preliminary data.</text>
</comment>
<evidence type="ECO:0000256" key="6">
    <source>
        <dbReference type="RuleBase" id="RU000661"/>
    </source>
</evidence>
<dbReference type="GO" id="GO:0022625">
    <property type="term" value="C:cytosolic large ribosomal subunit"/>
    <property type="evidence" value="ECO:0007669"/>
    <property type="project" value="TreeGrafter"/>
</dbReference>
<organism evidence="7 8">
    <name type="scientific">Aerophobetes bacterium</name>
    <dbReference type="NCBI Taxonomy" id="2030807"/>
    <lineage>
        <taxon>Bacteria</taxon>
        <taxon>Candidatus Aerophobota</taxon>
    </lineage>
</organism>
<dbReference type="EMBL" id="SOJK01000288">
    <property type="protein sequence ID" value="TET43141.1"/>
    <property type="molecule type" value="Genomic_DNA"/>
</dbReference>
<evidence type="ECO:0000313" key="8">
    <source>
        <dbReference type="Proteomes" id="UP000320679"/>
    </source>
</evidence>
<evidence type="ECO:0000256" key="5">
    <source>
        <dbReference type="RuleBase" id="RU000660"/>
    </source>
</evidence>
<dbReference type="Gene3D" id="3.90.1030.10">
    <property type="entry name" value="Ribosomal protein L17"/>
    <property type="match status" value="1"/>
</dbReference>
<dbReference type="AlphaFoldDB" id="A0A523ULF7"/>
<evidence type="ECO:0000256" key="2">
    <source>
        <dbReference type="ARBA" id="ARBA00022980"/>
    </source>
</evidence>
<reference evidence="7 8" key="1">
    <citation type="submission" date="2019-03" db="EMBL/GenBank/DDBJ databases">
        <title>Metabolic potential of uncultured bacteria and archaea associated with petroleum seepage in deep-sea sediments.</title>
        <authorList>
            <person name="Dong X."/>
            <person name="Hubert C."/>
        </authorList>
    </citation>
    <scope>NUCLEOTIDE SEQUENCE [LARGE SCALE GENOMIC DNA]</scope>
    <source>
        <strain evidence="7">E29_bin78</strain>
    </source>
</reference>
<evidence type="ECO:0000256" key="1">
    <source>
        <dbReference type="ARBA" id="ARBA00008777"/>
    </source>
</evidence>
<dbReference type="Pfam" id="PF01196">
    <property type="entry name" value="Ribosomal_L17"/>
    <property type="match status" value="1"/>
</dbReference>
<dbReference type="InterPro" id="IPR000456">
    <property type="entry name" value="Ribosomal_bL17"/>
</dbReference>
<dbReference type="PANTHER" id="PTHR14413:SF16">
    <property type="entry name" value="LARGE RIBOSOMAL SUBUNIT PROTEIN BL17M"/>
    <property type="match status" value="1"/>
</dbReference>
<evidence type="ECO:0000256" key="4">
    <source>
        <dbReference type="ARBA" id="ARBA00035494"/>
    </source>
</evidence>
<name>A0A523ULF7_UNCAE</name>
<keyword evidence="2 5" id="KW-0689">Ribosomal protein</keyword>
<proteinExistence type="inferred from homology"/>
<comment type="similarity">
    <text evidence="1 5">Belongs to the bacterial ribosomal protein bL17 family.</text>
</comment>
<dbReference type="NCBIfam" id="TIGR00059">
    <property type="entry name" value="L17"/>
    <property type="match status" value="1"/>
</dbReference>
<sequence>MKHRKKGKKLGLDKAHRKSLLNNLIGSLIFYEEVATTQAKAKEAARLTEKLITLAKNDSLYHRRRILRVIRDEKIAKKLFEVIAPRYQEHKGGYTQITRLRKRKGDNALICKVKLV</sequence>
<dbReference type="InterPro" id="IPR036373">
    <property type="entry name" value="Ribosomal_bL17_sf"/>
</dbReference>
<evidence type="ECO:0000313" key="7">
    <source>
        <dbReference type="EMBL" id="TET43141.1"/>
    </source>
</evidence>
<protein>
    <recommendedName>
        <fullName evidence="4 6">50S ribosomal protein L17</fullName>
    </recommendedName>
</protein>